<dbReference type="AlphaFoldDB" id="A0A7W7GNF4"/>
<dbReference type="EMBL" id="JACHNA010000001">
    <property type="protein sequence ID" value="MBB4735373.1"/>
    <property type="molecule type" value="Genomic_DNA"/>
</dbReference>
<accession>A0A7W7GNF4</accession>
<comment type="caution">
    <text evidence="2">The sequence shown here is derived from an EMBL/GenBank/DDBJ whole genome shotgun (WGS) entry which is preliminary data.</text>
</comment>
<organism evidence="2 3">
    <name type="scientific">Micrococcus cohnii</name>
    <dbReference type="NCBI Taxonomy" id="993416"/>
    <lineage>
        <taxon>Bacteria</taxon>
        <taxon>Bacillati</taxon>
        <taxon>Actinomycetota</taxon>
        <taxon>Actinomycetes</taxon>
        <taxon>Micrococcales</taxon>
        <taxon>Micrococcaceae</taxon>
        <taxon>Micrococcus</taxon>
    </lineage>
</organism>
<evidence type="ECO:0000313" key="3">
    <source>
        <dbReference type="Proteomes" id="UP000540191"/>
    </source>
</evidence>
<dbReference type="RefSeq" id="WP_184241219.1">
    <property type="nucleotide sequence ID" value="NZ_JACHNA010000001.1"/>
</dbReference>
<feature type="region of interest" description="Disordered" evidence="1">
    <location>
        <begin position="152"/>
        <end position="173"/>
    </location>
</feature>
<dbReference type="Proteomes" id="UP000540191">
    <property type="component" value="Unassembled WGS sequence"/>
</dbReference>
<keyword evidence="3" id="KW-1185">Reference proteome</keyword>
<gene>
    <name evidence="2" type="ORF">HDA30_000881</name>
</gene>
<name>A0A7W7GNF4_9MICC</name>
<evidence type="ECO:0000256" key="1">
    <source>
        <dbReference type="SAM" id="MobiDB-lite"/>
    </source>
</evidence>
<evidence type="ECO:0000313" key="2">
    <source>
        <dbReference type="EMBL" id="MBB4735373.1"/>
    </source>
</evidence>
<sequence>MTIIRRYRDTTADDGSRLFEYREAWSAPGSGQLTVHHGRVGQPGTVADQDVVDDAEAATLLEAFAAQCDEDEFTPLTEERLAHVLVEYPLRASAPSPAEQTTLEHLRRQITHRLAWRGLGEVVDMTIRNGQAVLTVETPHAAKASAQIPAAAKGAQGVQPNKARIVRPGQDAS</sequence>
<proteinExistence type="predicted"/>
<protein>
    <submittedName>
        <fullName evidence="2">YD repeat-containing protein</fullName>
    </submittedName>
</protein>
<reference evidence="2 3" key="1">
    <citation type="submission" date="2020-08" db="EMBL/GenBank/DDBJ databases">
        <title>Sequencing the genomes of 1000 actinobacteria strains.</title>
        <authorList>
            <person name="Klenk H.-P."/>
        </authorList>
    </citation>
    <scope>NUCLEOTIDE SEQUENCE [LARGE SCALE GENOMIC DNA]</scope>
    <source>
        <strain evidence="2 3">DSM 23974</strain>
    </source>
</reference>